<dbReference type="EMBL" id="BPVZ01000049">
    <property type="protein sequence ID" value="GKV18011.1"/>
    <property type="molecule type" value="Genomic_DNA"/>
</dbReference>
<evidence type="ECO:0000313" key="1">
    <source>
        <dbReference type="EMBL" id="GKV18011.1"/>
    </source>
</evidence>
<keyword evidence="2" id="KW-1185">Reference proteome</keyword>
<dbReference type="Proteomes" id="UP001054252">
    <property type="component" value="Unassembled WGS sequence"/>
</dbReference>
<name>A0AAV5K4K7_9ROSI</name>
<proteinExistence type="predicted"/>
<comment type="caution">
    <text evidence="1">The sequence shown here is derived from an EMBL/GenBank/DDBJ whole genome shotgun (WGS) entry which is preliminary data.</text>
</comment>
<reference evidence="1 2" key="1">
    <citation type="journal article" date="2021" name="Commun. Biol.">
        <title>The genome of Shorea leprosula (Dipterocarpaceae) highlights the ecological relevance of drought in aseasonal tropical rainforests.</title>
        <authorList>
            <person name="Ng K.K.S."/>
            <person name="Kobayashi M.J."/>
            <person name="Fawcett J.A."/>
            <person name="Hatakeyama M."/>
            <person name="Paape T."/>
            <person name="Ng C.H."/>
            <person name="Ang C.C."/>
            <person name="Tnah L.H."/>
            <person name="Lee C.T."/>
            <person name="Nishiyama T."/>
            <person name="Sese J."/>
            <person name="O'Brien M.J."/>
            <person name="Copetti D."/>
            <person name="Mohd Noor M.I."/>
            <person name="Ong R.C."/>
            <person name="Putra M."/>
            <person name="Sireger I.Z."/>
            <person name="Indrioko S."/>
            <person name="Kosugi Y."/>
            <person name="Izuno A."/>
            <person name="Isagi Y."/>
            <person name="Lee S.L."/>
            <person name="Shimizu K.K."/>
        </authorList>
    </citation>
    <scope>NUCLEOTIDE SEQUENCE [LARGE SCALE GENOMIC DNA]</scope>
    <source>
        <strain evidence="1">214</strain>
    </source>
</reference>
<sequence length="60" mass="7021">MGDDPWRDLMENPDKWWDNRLDKKNLKAPDFKHKETGEALWLNSSPAWVQSKLRSPVGGK</sequence>
<gene>
    <name evidence="1" type="ORF">SLEP1_g28445</name>
</gene>
<dbReference type="AlphaFoldDB" id="A0AAV5K4K7"/>
<evidence type="ECO:0000313" key="2">
    <source>
        <dbReference type="Proteomes" id="UP001054252"/>
    </source>
</evidence>
<organism evidence="1 2">
    <name type="scientific">Rubroshorea leprosula</name>
    <dbReference type="NCBI Taxonomy" id="152421"/>
    <lineage>
        <taxon>Eukaryota</taxon>
        <taxon>Viridiplantae</taxon>
        <taxon>Streptophyta</taxon>
        <taxon>Embryophyta</taxon>
        <taxon>Tracheophyta</taxon>
        <taxon>Spermatophyta</taxon>
        <taxon>Magnoliopsida</taxon>
        <taxon>eudicotyledons</taxon>
        <taxon>Gunneridae</taxon>
        <taxon>Pentapetalae</taxon>
        <taxon>rosids</taxon>
        <taxon>malvids</taxon>
        <taxon>Malvales</taxon>
        <taxon>Dipterocarpaceae</taxon>
        <taxon>Rubroshorea</taxon>
    </lineage>
</organism>
<accession>A0AAV5K4K7</accession>
<protein>
    <submittedName>
        <fullName evidence="1">Uncharacterized protein</fullName>
    </submittedName>
</protein>